<comment type="similarity">
    <text evidence="5">Belongs to the class I-like SAM-binding methyltransferase superfamily. RsmB/NOP family.</text>
</comment>
<feature type="domain" description="SAM-dependent MTase RsmB/NOP-type" evidence="7">
    <location>
        <begin position="148"/>
        <end position="430"/>
    </location>
</feature>
<dbReference type="Pfam" id="PF01029">
    <property type="entry name" value="NusB"/>
    <property type="match status" value="1"/>
</dbReference>
<dbReference type="SUPFAM" id="SSF48013">
    <property type="entry name" value="NusB-like"/>
    <property type="match status" value="1"/>
</dbReference>
<feature type="binding site" evidence="5">
    <location>
        <position position="294"/>
    </location>
    <ligand>
        <name>S-adenosyl-L-methionine</name>
        <dbReference type="ChEBI" id="CHEBI:59789"/>
    </ligand>
</feature>
<sequence>MKPPRRHSPRPSPRQAPDAPGVPTRRAALRLLDAVLRRGLALEQALDSAAQGLAPNDRGLAHAIAAEVLRRLPDLDALIDSATKQRLPDDAKARFALRIALVQALALGTPGHAAIATVLPLVDGGPRKLVHGVFGALVRQGATLPEPPTLPDAVALRWHAAWGDQAIEDAERAIAVPPPLDLTLRDPAIVPDLPGTSLIAGHLRLDEKGAVAMLPGYAEGEWWVQDLAASLPARLIGKGNGTALDLCAAPGGKTLQLAAAGWRVTAVDISESRLARLHENLERTGLGAEVIAADLLGWAPAAPADAVLLDAPCSATGIFRRHPDVLHRVRPSLIREMAELQGRLLARAADWVKPGGTLVFSTCSLEPEEGEAQLAAFLEARSDYAIAPVRAEALPHGVVPRDDGSLRLLPGTLADAGGLDGFFIARLVRNG</sequence>
<comment type="caution">
    <text evidence="8">The sequence shown here is derived from an EMBL/GenBank/DDBJ whole genome shotgun (WGS) entry which is preliminary data.</text>
</comment>
<protein>
    <submittedName>
        <fullName evidence="8">16S rRNA (Cytosine967-C5)-methyltransferase</fullName>
        <ecNumber evidence="8">2.1.1.176</ecNumber>
    </submittedName>
</protein>
<dbReference type="Gene3D" id="3.40.50.150">
    <property type="entry name" value="Vaccinia Virus protein VP39"/>
    <property type="match status" value="1"/>
</dbReference>
<dbReference type="GO" id="GO:0008173">
    <property type="term" value="F:RNA methyltransferase activity"/>
    <property type="evidence" value="ECO:0007669"/>
    <property type="project" value="InterPro"/>
</dbReference>
<evidence type="ECO:0000259" key="7">
    <source>
        <dbReference type="PROSITE" id="PS51686"/>
    </source>
</evidence>
<evidence type="ECO:0000313" key="9">
    <source>
        <dbReference type="Proteomes" id="UP000564677"/>
    </source>
</evidence>
<keyword evidence="9" id="KW-1185">Reference proteome</keyword>
<feature type="region of interest" description="Disordered" evidence="6">
    <location>
        <begin position="1"/>
        <end position="24"/>
    </location>
</feature>
<dbReference type="PROSITE" id="PS51686">
    <property type="entry name" value="SAM_MT_RSMB_NOP"/>
    <property type="match status" value="1"/>
</dbReference>
<evidence type="ECO:0000256" key="2">
    <source>
        <dbReference type="ARBA" id="ARBA00022679"/>
    </source>
</evidence>
<dbReference type="Pfam" id="PF01189">
    <property type="entry name" value="Methyltr_RsmB-F"/>
    <property type="match status" value="1"/>
</dbReference>
<evidence type="ECO:0000256" key="3">
    <source>
        <dbReference type="ARBA" id="ARBA00022691"/>
    </source>
</evidence>
<dbReference type="InterPro" id="IPR049560">
    <property type="entry name" value="MeTrfase_RsmB-F_NOP2_cat"/>
</dbReference>
<dbReference type="AlphaFoldDB" id="A0A7X5V0Q7"/>
<evidence type="ECO:0000256" key="1">
    <source>
        <dbReference type="ARBA" id="ARBA00022603"/>
    </source>
</evidence>
<keyword evidence="1 5" id="KW-0489">Methyltransferase</keyword>
<dbReference type="InterPro" id="IPR035926">
    <property type="entry name" value="NusB-like_sf"/>
</dbReference>
<dbReference type="PANTHER" id="PTHR22807">
    <property type="entry name" value="NOP2 YEAST -RELATED NOL1/NOP2/FMU SUN DOMAIN-CONTAINING"/>
    <property type="match status" value="1"/>
</dbReference>
<feature type="binding site" evidence="5">
    <location>
        <begin position="247"/>
        <end position="253"/>
    </location>
    <ligand>
        <name>S-adenosyl-L-methionine</name>
        <dbReference type="ChEBI" id="CHEBI:59789"/>
    </ligand>
</feature>
<evidence type="ECO:0000256" key="6">
    <source>
        <dbReference type="SAM" id="MobiDB-lite"/>
    </source>
</evidence>
<feature type="active site" description="Nucleophile" evidence="5">
    <location>
        <position position="363"/>
    </location>
</feature>
<gene>
    <name evidence="8" type="ORF">FHR20_002625</name>
</gene>
<dbReference type="EC" id="2.1.1.176" evidence="8"/>
<dbReference type="InterPro" id="IPR001678">
    <property type="entry name" value="MeTrfase_RsmB-F_NOP2_dom"/>
</dbReference>
<dbReference type="InterPro" id="IPR029063">
    <property type="entry name" value="SAM-dependent_MTases_sf"/>
</dbReference>
<keyword evidence="2 5" id="KW-0808">Transferase</keyword>
<name>A0A7X5V0Q7_9SPHN</name>
<organism evidence="8 9">
    <name type="scientific">Sphingomonas leidyi</name>
    <dbReference type="NCBI Taxonomy" id="68569"/>
    <lineage>
        <taxon>Bacteria</taxon>
        <taxon>Pseudomonadati</taxon>
        <taxon>Pseudomonadota</taxon>
        <taxon>Alphaproteobacteria</taxon>
        <taxon>Sphingomonadales</taxon>
        <taxon>Sphingomonadaceae</taxon>
        <taxon>Sphingomonas</taxon>
    </lineage>
</organism>
<accession>A0A7X5V0Q7</accession>
<dbReference type="SUPFAM" id="SSF53335">
    <property type="entry name" value="S-adenosyl-L-methionine-dependent methyltransferases"/>
    <property type="match status" value="1"/>
</dbReference>
<dbReference type="RefSeq" id="WP_167300020.1">
    <property type="nucleotide sequence ID" value="NZ_JAASQV010000002.1"/>
</dbReference>
<feature type="binding site" evidence="5">
    <location>
        <position position="268"/>
    </location>
    <ligand>
        <name>S-adenosyl-L-methionine</name>
        <dbReference type="ChEBI" id="CHEBI:59789"/>
    </ligand>
</feature>
<evidence type="ECO:0000313" key="8">
    <source>
        <dbReference type="EMBL" id="NIJ65663.1"/>
    </source>
</evidence>
<keyword evidence="3 5" id="KW-0949">S-adenosyl-L-methionine</keyword>
<dbReference type="EMBL" id="JAASQV010000002">
    <property type="protein sequence ID" value="NIJ65663.1"/>
    <property type="molecule type" value="Genomic_DNA"/>
</dbReference>
<dbReference type="PANTHER" id="PTHR22807:SF61">
    <property type="entry name" value="NOL1_NOP2_SUN FAMILY PROTEIN _ ANTITERMINATION NUSB DOMAIN-CONTAINING PROTEIN"/>
    <property type="match status" value="1"/>
</dbReference>
<dbReference type="InterPro" id="IPR023267">
    <property type="entry name" value="RCMT"/>
</dbReference>
<reference evidence="8 9" key="1">
    <citation type="submission" date="2020-03" db="EMBL/GenBank/DDBJ databases">
        <title>Genomic Encyclopedia of Type Strains, Phase IV (KMG-IV): sequencing the most valuable type-strain genomes for metagenomic binning, comparative biology and taxonomic classification.</title>
        <authorList>
            <person name="Goeker M."/>
        </authorList>
    </citation>
    <scope>NUCLEOTIDE SEQUENCE [LARGE SCALE GENOMIC DNA]</scope>
    <source>
        <strain evidence="8 9">DSM 4733</strain>
    </source>
</reference>
<dbReference type="Gene3D" id="1.10.940.10">
    <property type="entry name" value="NusB-like"/>
    <property type="match status" value="1"/>
</dbReference>
<proteinExistence type="inferred from homology"/>
<dbReference type="CDD" id="cd02440">
    <property type="entry name" value="AdoMet_MTases"/>
    <property type="match status" value="1"/>
</dbReference>
<dbReference type="PRINTS" id="PR02008">
    <property type="entry name" value="RCMTFAMILY"/>
</dbReference>
<dbReference type="Proteomes" id="UP000564677">
    <property type="component" value="Unassembled WGS sequence"/>
</dbReference>
<dbReference type="InterPro" id="IPR006027">
    <property type="entry name" value="NusB_RsmB_TIM44"/>
</dbReference>
<dbReference type="GO" id="GO:0006355">
    <property type="term" value="P:regulation of DNA-templated transcription"/>
    <property type="evidence" value="ECO:0007669"/>
    <property type="project" value="InterPro"/>
</dbReference>
<feature type="binding site" evidence="5">
    <location>
        <position position="310"/>
    </location>
    <ligand>
        <name>S-adenosyl-L-methionine</name>
        <dbReference type="ChEBI" id="CHEBI:59789"/>
    </ligand>
</feature>
<evidence type="ECO:0000256" key="5">
    <source>
        <dbReference type="PROSITE-ProRule" id="PRU01023"/>
    </source>
</evidence>
<evidence type="ECO:0000256" key="4">
    <source>
        <dbReference type="ARBA" id="ARBA00022884"/>
    </source>
</evidence>
<dbReference type="GO" id="GO:0001510">
    <property type="term" value="P:RNA methylation"/>
    <property type="evidence" value="ECO:0007669"/>
    <property type="project" value="InterPro"/>
</dbReference>
<keyword evidence="4 5" id="KW-0694">RNA-binding</keyword>
<dbReference type="GO" id="GO:0003723">
    <property type="term" value="F:RNA binding"/>
    <property type="evidence" value="ECO:0007669"/>
    <property type="project" value="UniProtKB-UniRule"/>
</dbReference>